<proteinExistence type="predicted"/>
<dbReference type="EMBL" id="VSSQ01113251">
    <property type="protein sequence ID" value="MPN49737.1"/>
    <property type="molecule type" value="Genomic_DNA"/>
</dbReference>
<comment type="caution">
    <text evidence="1">The sequence shown here is derived from an EMBL/GenBank/DDBJ whole genome shotgun (WGS) entry which is preliminary data.</text>
</comment>
<dbReference type="AlphaFoldDB" id="A0A645IEP0"/>
<accession>A0A645IEP0</accession>
<protein>
    <submittedName>
        <fullName evidence="1">Uncharacterized protein</fullName>
    </submittedName>
</protein>
<gene>
    <name evidence="1" type="ORF">SDC9_197359</name>
</gene>
<name>A0A645IEP0_9ZZZZ</name>
<reference evidence="1" key="1">
    <citation type="submission" date="2019-08" db="EMBL/GenBank/DDBJ databases">
        <authorList>
            <person name="Kucharzyk K."/>
            <person name="Murdoch R.W."/>
            <person name="Higgins S."/>
            <person name="Loffler F."/>
        </authorList>
    </citation>
    <scope>NUCLEOTIDE SEQUENCE</scope>
</reference>
<evidence type="ECO:0000313" key="1">
    <source>
        <dbReference type="EMBL" id="MPN49737.1"/>
    </source>
</evidence>
<organism evidence="1">
    <name type="scientific">bioreactor metagenome</name>
    <dbReference type="NCBI Taxonomy" id="1076179"/>
    <lineage>
        <taxon>unclassified sequences</taxon>
        <taxon>metagenomes</taxon>
        <taxon>ecological metagenomes</taxon>
    </lineage>
</organism>
<sequence length="84" mass="9460">MSEIDPNLSKRFQRALNGLDKLINEIREHYPDACYYVNDDQVNLMLGRSHTNIYRGDSLKGIPNRHLVADCSSKLIGKIGGGGW</sequence>